<proteinExistence type="predicted"/>
<organism evidence="2 3">
    <name type="scientific">Eruca vesicaria subsp. sativa</name>
    <name type="common">Garden rocket</name>
    <name type="synonym">Eruca sativa</name>
    <dbReference type="NCBI Taxonomy" id="29727"/>
    <lineage>
        <taxon>Eukaryota</taxon>
        <taxon>Viridiplantae</taxon>
        <taxon>Streptophyta</taxon>
        <taxon>Embryophyta</taxon>
        <taxon>Tracheophyta</taxon>
        <taxon>Spermatophyta</taxon>
        <taxon>Magnoliopsida</taxon>
        <taxon>eudicotyledons</taxon>
        <taxon>Gunneridae</taxon>
        <taxon>Pentapetalae</taxon>
        <taxon>rosids</taxon>
        <taxon>malvids</taxon>
        <taxon>Brassicales</taxon>
        <taxon>Brassicaceae</taxon>
        <taxon>Brassiceae</taxon>
        <taxon>Eruca</taxon>
    </lineage>
</organism>
<dbReference type="AlphaFoldDB" id="A0ABC8JQ79"/>
<gene>
    <name evidence="2" type="ORF">ERUC_LOCUS14030</name>
</gene>
<dbReference type="Proteomes" id="UP001642260">
    <property type="component" value="Unassembled WGS sequence"/>
</dbReference>
<evidence type="ECO:0000313" key="3">
    <source>
        <dbReference type="Proteomes" id="UP001642260"/>
    </source>
</evidence>
<comment type="caution">
    <text evidence="2">The sequence shown here is derived from an EMBL/GenBank/DDBJ whole genome shotgun (WGS) entry which is preliminary data.</text>
</comment>
<keyword evidence="3" id="KW-1185">Reference proteome</keyword>
<sequence length="82" mass="9579">MLSSTFREVTQSKTLSRSNSNSGLHALSFLDWKATLKLPPRDNRYQTEDVTTIKRDEFEDYFLKKGLLRGIYEKGFEKPSLF</sequence>
<accession>A0ABC8JQ79</accession>
<reference evidence="2 3" key="1">
    <citation type="submission" date="2022-03" db="EMBL/GenBank/DDBJ databases">
        <authorList>
            <person name="Macdonald S."/>
            <person name="Ahmed S."/>
            <person name="Newling K."/>
        </authorList>
    </citation>
    <scope>NUCLEOTIDE SEQUENCE [LARGE SCALE GENOMIC DNA]</scope>
</reference>
<dbReference type="EMBL" id="CAKOAT010130711">
    <property type="protein sequence ID" value="CAH8337013.1"/>
    <property type="molecule type" value="Genomic_DNA"/>
</dbReference>
<feature type="region of interest" description="Disordered" evidence="1">
    <location>
        <begin position="1"/>
        <end position="22"/>
    </location>
</feature>
<protein>
    <submittedName>
        <fullName evidence="2">Uncharacterized protein</fullName>
    </submittedName>
</protein>
<evidence type="ECO:0000313" key="2">
    <source>
        <dbReference type="EMBL" id="CAH8337013.1"/>
    </source>
</evidence>
<evidence type="ECO:0000256" key="1">
    <source>
        <dbReference type="SAM" id="MobiDB-lite"/>
    </source>
</evidence>
<name>A0ABC8JQ79_ERUVS</name>